<evidence type="ECO:0000256" key="1">
    <source>
        <dbReference type="SAM" id="MobiDB-lite"/>
    </source>
</evidence>
<dbReference type="AlphaFoldDB" id="A0A4R4PUG0"/>
<evidence type="ECO:0000256" key="2">
    <source>
        <dbReference type="SAM" id="SignalP"/>
    </source>
</evidence>
<accession>A0A4R4PUG0</accession>
<feature type="region of interest" description="Disordered" evidence="1">
    <location>
        <begin position="26"/>
        <end position="51"/>
    </location>
</feature>
<sequence>MPTVVAVVILALGVAGCSSAVGSEYVGEDVPTTPVPKSATSSKKPTTTQQAVATDCSKSTRRLPALTAADGVRLEAATDVSRTTLLLKNTGNLAVIVVPDATWNTRVLPAPFASPIDNAAKTAQSAVANSGILSPQVKLPGNVPSTQALIVPPGWAVCGLTDKAGEVAGLRYLRDKTASAEYFVLKALADQAVAVKEPAPQTFYAGLLRCGKATKQLLKERVDLQDIEFYAELLRTGSPCQLAFETMLPSETSAQRAMAQALSRLERVPHLQENTQLFEAQAAT</sequence>
<evidence type="ECO:0000313" key="4">
    <source>
        <dbReference type="Proteomes" id="UP000295075"/>
    </source>
</evidence>
<dbReference type="EMBL" id="SMKA01000116">
    <property type="protein sequence ID" value="TDC25919.1"/>
    <property type="molecule type" value="Genomic_DNA"/>
</dbReference>
<evidence type="ECO:0000313" key="3">
    <source>
        <dbReference type="EMBL" id="TDC25919.1"/>
    </source>
</evidence>
<keyword evidence="4" id="KW-1185">Reference proteome</keyword>
<gene>
    <name evidence="3" type="ORF">E1261_23325</name>
</gene>
<feature type="compositionally biased region" description="Low complexity" evidence="1">
    <location>
        <begin position="30"/>
        <end position="51"/>
    </location>
</feature>
<organism evidence="3 4">
    <name type="scientific">Kribbella albertanoniae</name>
    <dbReference type="NCBI Taxonomy" id="1266829"/>
    <lineage>
        <taxon>Bacteria</taxon>
        <taxon>Bacillati</taxon>
        <taxon>Actinomycetota</taxon>
        <taxon>Actinomycetes</taxon>
        <taxon>Propionibacteriales</taxon>
        <taxon>Kribbellaceae</taxon>
        <taxon>Kribbella</taxon>
    </lineage>
</organism>
<feature type="signal peptide" evidence="2">
    <location>
        <begin position="1"/>
        <end position="20"/>
    </location>
</feature>
<protein>
    <submittedName>
        <fullName evidence="3">Uncharacterized protein</fullName>
    </submittedName>
</protein>
<name>A0A4R4PUG0_9ACTN</name>
<feature type="chain" id="PRO_5020723290" evidence="2">
    <location>
        <begin position="21"/>
        <end position="284"/>
    </location>
</feature>
<keyword evidence="2" id="KW-0732">Signal</keyword>
<dbReference type="Proteomes" id="UP000295075">
    <property type="component" value="Unassembled WGS sequence"/>
</dbReference>
<dbReference type="OrthoDB" id="3815231at2"/>
<comment type="caution">
    <text evidence="3">The sequence shown here is derived from an EMBL/GenBank/DDBJ whole genome shotgun (WGS) entry which is preliminary data.</text>
</comment>
<reference evidence="3 4" key="1">
    <citation type="submission" date="2019-03" db="EMBL/GenBank/DDBJ databases">
        <title>Draft genome sequences of novel Actinobacteria.</title>
        <authorList>
            <person name="Sahin N."/>
            <person name="Ay H."/>
            <person name="Saygin H."/>
        </authorList>
    </citation>
    <scope>NUCLEOTIDE SEQUENCE [LARGE SCALE GENOMIC DNA]</scope>
    <source>
        <strain evidence="3 4">JCM 30547</strain>
    </source>
</reference>
<dbReference type="RefSeq" id="WP_132409878.1">
    <property type="nucleotide sequence ID" value="NZ_SMKA01000116.1"/>
</dbReference>
<proteinExistence type="predicted"/>